<dbReference type="STRING" id="1434232.MAIT1_00466"/>
<dbReference type="PROSITE" id="PS50297">
    <property type="entry name" value="ANK_REP_REGION"/>
    <property type="match status" value="3"/>
</dbReference>
<evidence type="ECO:0000313" key="5">
    <source>
        <dbReference type="Proteomes" id="UP000194003"/>
    </source>
</evidence>
<dbReference type="EMBL" id="LVJN01000021">
    <property type="protein sequence ID" value="OSM00052.1"/>
    <property type="molecule type" value="Genomic_DNA"/>
</dbReference>
<feature type="repeat" description="ANK" evidence="3">
    <location>
        <begin position="71"/>
        <end position="104"/>
    </location>
</feature>
<evidence type="ECO:0000256" key="1">
    <source>
        <dbReference type="ARBA" id="ARBA00022737"/>
    </source>
</evidence>
<keyword evidence="5" id="KW-1185">Reference proteome</keyword>
<dbReference type="SUPFAM" id="SSF48403">
    <property type="entry name" value="Ankyrin repeat"/>
    <property type="match status" value="1"/>
</dbReference>
<organism evidence="4 5">
    <name type="scientific">Magnetofaba australis IT-1</name>
    <dbReference type="NCBI Taxonomy" id="1434232"/>
    <lineage>
        <taxon>Bacteria</taxon>
        <taxon>Pseudomonadati</taxon>
        <taxon>Pseudomonadota</taxon>
        <taxon>Magnetococcia</taxon>
        <taxon>Magnetococcales</taxon>
        <taxon>Magnetococcaceae</taxon>
        <taxon>Magnetofaba</taxon>
    </lineage>
</organism>
<gene>
    <name evidence="4" type="ORF">MAIT1_00466</name>
</gene>
<dbReference type="AlphaFoldDB" id="A0A1Y2K1I4"/>
<reference evidence="4 5" key="1">
    <citation type="journal article" date="2016" name="BMC Genomics">
        <title>Combined genomic and structural analyses of a cultured magnetotactic bacterium reveals its niche adaptation to a dynamic environment.</title>
        <authorList>
            <person name="Araujo A.C."/>
            <person name="Morillo V."/>
            <person name="Cypriano J."/>
            <person name="Teixeira L.C."/>
            <person name="Leao P."/>
            <person name="Lyra S."/>
            <person name="Almeida L.G."/>
            <person name="Bazylinski D.A."/>
            <person name="Vasconcellos A.T."/>
            <person name="Abreu F."/>
            <person name="Lins U."/>
        </authorList>
    </citation>
    <scope>NUCLEOTIDE SEQUENCE [LARGE SCALE GENOMIC DNA]</scope>
    <source>
        <strain evidence="4 5">IT-1</strain>
    </source>
</reference>
<dbReference type="InterPro" id="IPR036770">
    <property type="entry name" value="Ankyrin_rpt-contain_sf"/>
</dbReference>
<keyword evidence="2 3" id="KW-0040">ANK repeat</keyword>
<dbReference type="PROSITE" id="PS50088">
    <property type="entry name" value="ANK_REPEAT"/>
    <property type="match status" value="3"/>
</dbReference>
<feature type="repeat" description="ANK" evidence="3">
    <location>
        <begin position="1"/>
        <end position="28"/>
    </location>
</feature>
<evidence type="ECO:0000256" key="2">
    <source>
        <dbReference type="ARBA" id="ARBA00023043"/>
    </source>
</evidence>
<protein>
    <submittedName>
        <fullName evidence="4">Putative ankyrin</fullName>
    </submittedName>
</protein>
<comment type="caution">
    <text evidence="4">The sequence shown here is derived from an EMBL/GenBank/DDBJ whole genome shotgun (WGS) entry which is preliminary data.</text>
</comment>
<sequence length="174" mass="19605">MDIAIEQGQTEIVELLLSKGADPNRRTWKGQTPLHVAAYFSKPQIIKILVNHGARLDIAMPLVEEKTESLDGFYPIHLACISEYGHDVLRLLTELGADLNQKRLGYGQSPLEIAIRYGPVEAIQRLIALVSQSRQHALEVNMNRIRQAAIESSDPKRMQIIEMWLAAKSDQRPN</sequence>
<dbReference type="Pfam" id="PF12796">
    <property type="entry name" value="Ank_2"/>
    <property type="match status" value="2"/>
</dbReference>
<evidence type="ECO:0000313" key="4">
    <source>
        <dbReference type="EMBL" id="OSM00052.1"/>
    </source>
</evidence>
<feature type="repeat" description="ANK" evidence="3">
    <location>
        <begin position="29"/>
        <end position="61"/>
    </location>
</feature>
<dbReference type="Gene3D" id="1.25.40.20">
    <property type="entry name" value="Ankyrin repeat-containing domain"/>
    <property type="match status" value="1"/>
</dbReference>
<name>A0A1Y2K1I4_9PROT</name>
<accession>A0A1Y2K1I4</accession>
<dbReference type="PANTHER" id="PTHR24198">
    <property type="entry name" value="ANKYRIN REPEAT AND PROTEIN KINASE DOMAIN-CONTAINING PROTEIN"/>
    <property type="match status" value="1"/>
</dbReference>
<evidence type="ECO:0000256" key="3">
    <source>
        <dbReference type="PROSITE-ProRule" id="PRU00023"/>
    </source>
</evidence>
<dbReference type="PRINTS" id="PR01415">
    <property type="entry name" value="ANKYRIN"/>
</dbReference>
<dbReference type="SMART" id="SM00248">
    <property type="entry name" value="ANK"/>
    <property type="match status" value="4"/>
</dbReference>
<dbReference type="PANTHER" id="PTHR24198:SF165">
    <property type="entry name" value="ANKYRIN REPEAT-CONTAINING PROTEIN-RELATED"/>
    <property type="match status" value="1"/>
</dbReference>
<dbReference type="InterPro" id="IPR002110">
    <property type="entry name" value="Ankyrin_rpt"/>
</dbReference>
<dbReference type="Proteomes" id="UP000194003">
    <property type="component" value="Unassembled WGS sequence"/>
</dbReference>
<keyword evidence="1" id="KW-0677">Repeat</keyword>
<proteinExistence type="predicted"/>